<dbReference type="SUPFAM" id="SSF140996">
    <property type="entry name" value="Hermes dimerisation domain"/>
    <property type="match status" value="1"/>
</dbReference>
<dbReference type="Proteomes" id="UP001652700">
    <property type="component" value="Unplaced"/>
</dbReference>
<evidence type="ECO:0000256" key="7">
    <source>
        <dbReference type="ARBA" id="ARBA00023163"/>
    </source>
</evidence>
<proteinExistence type="predicted"/>
<evidence type="ECO:0000256" key="5">
    <source>
        <dbReference type="ARBA" id="ARBA00023015"/>
    </source>
</evidence>
<evidence type="ECO:0000259" key="10">
    <source>
        <dbReference type="PROSITE" id="PS50808"/>
    </source>
</evidence>
<dbReference type="PANTHER" id="PTHR46481">
    <property type="entry name" value="ZINC FINGER BED DOMAIN-CONTAINING PROTEIN 4"/>
    <property type="match status" value="1"/>
</dbReference>
<evidence type="ECO:0000256" key="6">
    <source>
        <dbReference type="ARBA" id="ARBA00023125"/>
    </source>
</evidence>
<evidence type="ECO:0000256" key="4">
    <source>
        <dbReference type="ARBA" id="ARBA00022833"/>
    </source>
</evidence>
<protein>
    <recommendedName>
        <fullName evidence="10">BED-type domain-containing protein</fullName>
    </recommendedName>
</protein>
<dbReference type="Pfam" id="PF05699">
    <property type="entry name" value="Dimer_Tnp_hAT"/>
    <property type="match status" value="1"/>
</dbReference>
<dbReference type="GeneID" id="126886967"/>
<dbReference type="PANTHER" id="PTHR46481:SF10">
    <property type="entry name" value="ZINC FINGER BED DOMAIN-CONTAINING PROTEIN 39"/>
    <property type="match status" value="1"/>
</dbReference>
<dbReference type="PROSITE" id="PS50808">
    <property type="entry name" value="ZF_BED"/>
    <property type="match status" value="1"/>
</dbReference>
<accession>A0ABM5KIU8</accession>
<keyword evidence="5" id="KW-0805">Transcription regulation</keyword>
<dbReference type="SUPFAM" id="SSF57667">
    <property type="entry name" value="beta-beta-alpha zinc fingers"/>
    <property type="match status" value="1"/>
</dbReference>
<dbReference type="EnsemblMetazoa" id="XM_050654172.1">
    <property type="protein sequence ID" value="XP_050510129.1"/>
    <property type="gene ID" value="LOC126886967"/>
</dbReference>
<name>A0ABM5KIU8_DIAVI</name>
<dbReference type="Pfam" id="PF02892">
    <property type="entry name" value="zf-BED"/>
    <property type="match status" value="1"/>
</dbReference>
<comment type="subcellular location">
    <subcellularLocation>
        <location evidence="1">Nucleus</location>
    </subcellularLocation>
</comment>
<sequence length="712" mass="81875">MESELKQELDEMSCKIEMDIDPDGVTHAIFDTIKTEIIEEPKRESTHDAFEYVDLKENFIKTEIQQDDHKLFEEEQKIQTRLKKRKISGMWQFFEMVDETYASCNICKNNISYKTSISNLKKHMQKKHPTTALPESSRKDIQIASSSYQCDQPGSSKDMDNLQIPSSSTISSEIKEVSSSTTIERTYGQTKLTSYIERKTVCKNKEETDNALMLLFIYDLQPFRMVESEAFRELTFGLNPNYTLPDRKTISKIMIPHLYEQCMTKVKTLLEQGSTFCITTDCWTSRIYETSYIGVTVHFLTEDFKLISVLLECGVLDMLHTSEDLATELLRIAVEWNIQNKILLAVSDNAENITNAIVGFREWRHLECFAHTINLIVEDGLKCDTITELLNKVREIAEHFECSYESSEKLSAYQTNAGTAVIELVEDTPTRWNSTYDMLRKFLEIEDALKSTLALIDEQLPILTHSDWKVIKDLCRVLKPFEDATKYISGELYCSGSVVIPISVGLRSVFQNLTKKDNLEHPVKEVTQLMFNSISERLANVEDSEILLSSTFLDPRFKVFAFSNDSVAEYAKTLITSAITKLHESNEESRLINLQSSPEKGHEELSLWSSFDCDVSSVRPTPTSRAIIEIERYLGDKILPRSDDPLNWWRNHKHIYPYLSVIAREKLCAVGSSVPCERLFSEAGEIMNDRRSMLSTRKTQLLIFLNANYKYL</sequence>
<dbReference type="SUPFAM" id="SSF53098">
    <property type="entry name" value="Ribonuclease H-like"/>
    <property type="match status" value="1"/>
</dbReference>
<keyword evidence="4" id="KW-0862">Zinc</keyword>
<evidence type="ECO:0000256" key="3">
    <source>
        <dbReference type="ARBA" id="ARBA00022771"/>
    </source>
</evidence>
<evidence type="ECO:0000313" key="11">
    <source>
        <dbReference type="EnsemblMetazoa" id="XP_050510129.1"/>
    </source>
</evidence>
<evidence type="ECO:0000256" key="1">
    <source>
        <dbReference type="ARBA" id="ARBA00004123"/>
    </source>
</evidence>
<keyword evidence="8" id="KW-0539">Nucleus</keyword>
<reference evidence="11" key="1">
    <citation type="submission" date="2025-05" db="UniProtKB">
        <authorList>
            <consortium name="EnsemblMetazoa"/>
        </authorList>
    </citation>
    <scope>IDENTIFICATION</scope>
</reference>
<evidence type="ECO:0000313" key="12">
    <source>
        <dbReference type="Proteomes" id="UP001652700"/>
    </source>
</evidence>
<keyword evidence="2" id="KW-0479">Metal-binding</keyword>
<dbReference type="SMART" id="SM00614">
    <property type="entry name" value="ZnF_BED"/>
    <property type="match status" value="1"/>
</dbReference>
<evidence type="ECO:0000256" key="2">
    <source>
        <dbReference type="ARBA" id="ARBA00022723"/>
    </source>
</evidence>
<evidence type="ECO:0000256" key="8">
    <source>
        <dbReference type="ARBA" id="ARBA00023242"/>
    </source>
</evidence>
<keyword evidence="6" id="KW-0238">DNA-binding</keyword>
<dbReference type="RefSeq" id="XP_050510129.1">
    <property type="nucleotide sequence ID" value="XM_050654172.1"/>
</dbReference>
<keyword evidence="3 9" id="KW-0863">Zinc-finger</keyword>
<evidence type="ECO:0000256" key="9">
    <source>
        <dbReference type="PROSITE-ProRule" id="PRU00027"/>
    </source>
</evidence>
<dbReference type="InterPro" id="IPR036236">
    <property type="entry name" value="Znf_C2H2_sf"/>
</dbReference>
<dbReference type="InterPro" id="IPR008906">
    <property type="entry name" value="HATC_C_dom"/>
</dbReference>
<keyword evidence="12" id="KW-1185">Reference proteome</keyword>
<keyword evidence="7" id="KW-0804">Transcription</keyword>
<feature type="domain" description="BED-type" evidence="10">
    <location>
        <begin position="85"/>
        <end position="129"/>
    </location>
</feature>
<dbReference type="InterPro" id="IPR012337">
    <property type="entry name" value="RNaseH-like_sf"/>
</dbReference>
<dbReference type="InterPro" id="IPR052035">
    <property type="entry name" value="ZnF_BED_domain_contain"/>
</dbReference>
<organism evidence="11 12">
    <name type="scientific">Diabrotica virgifera virgifera</name>
    <name type="common">western corn rootworm</name>
    <dbReference type="NCBI Taxonomy" id="50390"/>
    <lineage>
        <taxon>Eukaryota</taxon>
        <taxon>Metazoa</taxon>
        <taxon>Ecdysozoa</taxon>
        <taxon>Arthropoda</taxon>
        <taxon>Hexapoda</taxon>
        <taxon>Insecta</taxon>
        <taxon>Pterygota</taxon>
        <taxon>Neoptera</taxon>
        <taxon>Endopterygota</taxon>
        <taxon>Coleoptera</taxon>
        <taxon>Polyphaga</taxon>
        <taxon>Cucujiformia</taxon>
        <taxon>Chrysomeloidea</taxon>
        <taxon>Chrysomelidae</taxon>
        <taxon>Galerucinae</taxon>
        <taxon>Diabroticina</taxon>
        <taxon>Diabroticites</taxon>
        <taxon>Diabrotica</taxon>
    </lineage>
</organism>
<dbReference type="InterPro" id="IPR003656">
    <property type="entry name" value="Znf_BED"/>
</dbReference>